<dbReference type="EMBL" id="OOIL02000779">
    <property type="protein sequence ID" value="VFQ69312.1"/>
    <property type="molecule type" value="Genomic_DNA"/>
</dbReference>
<protein>
    <submittedName>
        <fullName evidence="1">Uncharacterized protein</fullName>
    </submittedName>
</protein>
<evidence type="ECO:0000313" key="2">
    <source>
        <dbReference type="Proteomes" id="UP000595140"/>
    </source>
</evidence>
<dbReference type="AlphaFoldDB" id="A0A484L0M8"/>
<evidence type="ECO:0000313" key="1">
    <source>
        <dbReference type="EMBL" id="VFQ69312.1"/>
    </source>
</evidence>
<accession>A0A484L0M8</accession>
<reference evidence="1 2" key="1">
    <citation type="submission" date="2018-04" db="EMBL/GenBank/DDBJ databases">
        <authorList>
            <person name="Vogel A."/>
        </authorList>
    </citation>
    <scope>NUCLEOTIDE SEQUENCE [LARGE SCALE GENOMIC DNA]</scope>
</reference>
<organism evidence="1 2">
    <name type="scientific">Cuscuta campestris</name>
    <dbReference type="NCBI Taxonomy" id="132261"/>
    <lineage>
        <taxon>Eukaryota</taxon>
        <taxon>Viridiplantae</taxon>
        <taxon>Streptophyta</taxon>
        <taxon>Embryophyta</taxon>
        <taxon>Tracheophyta</taxon>
        <taxon>Spermatophyta</taxon>
        <taxon>Magnoliopsida</taxon>
        <taxon>eudicotyledons</taxon>
        <taxon>Gunneridae</taxon>
        <taxon>Pentapetalae</taxon>
        <taxon>asterids</taxon>
        <taxon>lamiids</taxon>
        <taxon>Solanales</taxon>
        <taxon>Convolvulaceae</taxon>
        <taxon>Cuscuteae</taxon>
        <taxon>Cuscuta</taxon>
        <taxon>Cuscuta subgen. Grammica</taxon>
        <taxon>Cuscuta sect. Cleistogrammica</taxon>
    </lineage>
</organism>
<proteinExistence type="predicted"/>
<name>A0A484L0M8_9ASTE</name>
<dbReference type="Proteomes" id="UP000595140">
    <property type="component" value="Unassembled WGS sequence"/>
</dbReference>
<keyword evidence="2" id="KW-1185">Reference proteome</keyword>
<sequence>MAANPRRTILQVMSPAYIEEDLIGLQTSEAHTFDIQPAMFQMASDDQFGGSKAEDPRAHMLWAYWSHPRKNLIILLRSDLFLRWLPKRMRS</sequence>
<gene>
    <name evidence="1" type="ORF">CCAM_LOCUS11088</name>
</gene>